<reference evidence="2 3" key="1">
    <citation type="journal article" date="2021" name="J. Hered.">
        <title>A chromosome-level genome assembly of the parasitoid wasp, Cotesia glomerata (Hymenoptera: Braconidae).</title>
        <authorList>
            <person name="Pinto B.J."/>
            <person name="Weis J.J."/>
            <person name="Gamble T."/>
            <person name="Ode P.J."/>
            <person name="Paul R."/>
            <person name="Zaspel J.M."/>
        </authorList>
    </citation>
    <scope>NUCLEOTIDE SEQUENCE [LARGE SCALE GENOMIC DNA]</scope>
    <source>
        <strain evidence="2">CgM1</strain>
    </source>
</reference>
<organism evidence="2 3">
    <name type="scientific">Cotesia glomerata</name>
    <name type="common">Lepidopteran parasitic wasp</name>
    <name type="synonym">Apanteles glomeratus</name>
    <dbReference type="NCBI Taxonomy" id="32391"/>
    <lineage>
        <taxon>Eukaryota</taxon>
        <taxon>Metazoa</taxon>
        <taxon>Ecdysozoa</taxon>
        <taxon>Arthropoda</taxon>
        <taxon>Hexapoda</taxon>
        <taxon>Insecta</taxon>
        <taxon>Pterygota</taxon>
        <taxon>Neoptera</taxon>
        <taxon>Endopterygota</taxon>
        <taxon>Hymenoptera</taxon>
        <taxon>Apocrita</taxon>
        <taxon>Ichneumonoidea</taxon>
        <taxon>Braconidae</taxon>
        <taxon>Microgastrinae</taxon>
        <taxon>Cotesia</taxon>
    </lineage>
</organism>
<evidence type="ECO:0000313" key="2">
    <source>
        <dbReference type="EMBL" id="KAH0551808.1"/>
    </source>
</evidence>
<keyword evidence="3" id="KW-1185">Reference proteome</keyword>
<evidence type="ECO:0000313" key="3">
    <source>
        <dbReference type="Proteomes" id="UP000826195"/>
    </source>
</evidence>
<evidence type="ECO:0008006" key="4">
    <source>
        <dbReference type="Google" id="ProtNLM"/>
    </source>
</evidence>
<sequence>MPLINQKHVVKLLKSYFPEDGSESGVNRFELNLTFALLRILKDASGAATFDLIPDTTLEFKESYELEKSEIEPMITESSSLPEIDPNQPSSSSSSSISGSFVPLEYKQRTVAYWRNYRPGWHMKKIERPLSAVQAKFNLVRSIRQLKIWAEEISGMEMISGPERINLQVLDKFAEEASVNSVIKNIDIQAWARDENKKMSLGGFRASNNWLQEFKKDHDIVKRKIYKFLIRNKESRVSDNLELAYQFRRLVRQHIENLEFSGLFHVADYEFNSRYSIVIIINGEGRLLSPLTIVIKDATKSAGDVATQAEEANPHLRVITGRFNTLTPRPALRWFREEFLPIISVKNYNCLVVNERLASEKVASFNTELQNVVVDVIPSGLEFLLEPMREGFRIWRRFVKEIIDYIEGHDELDFDQRSTENIIKIQAFVHNQLSAERYITLFIDAWRKFGYLDVSNLGSEGLDDPANIGFGQDGSEENCQECVRESLA</sequence>
<accession>A0AAV7IFA6</accession>
<dbReference type="Proteomes" id="UP000826195">
    <property type="component" value="Unassembled WGS sequence"/>
</dbReference>
<protein>
    <recommendedName>
        <fullName evidence="4">HTH CENPB-type domain-containing protein</fullName>
    </recommendedName>
</protein>
<dbReference type="AlphaFoldDB" id="A0AAV7IFA6"/>
<gene>
    <name evidence="2" type="ORF">KQX54_001556</name>
</gene>
<evidence type="ECO:0000256" key="1">
    <source>
        <dbReference type="SAM" id="MobiDB-lite"/>
    </source>
</evidence>
<feature type="region of interest" description="Disordered" evidence="1">
    <location>
        <begin position="75"/>
        <end position="99"/>
    </location>
</feature>
<proteinExistence type="predicted"/>
<dbReference type="EMBL" id="JAHXZJ010001492">
    <property type="protein sequence ID" value="KAH0551808.1"/>
    <property type="molecule type" value="Genomic_DNA"/>
</dbReference>
<comment type="caution">
    <text evidence="2">The sequence shown here is derived from an EMBL/GenBank/DDBJ whole genome shotgun (WGS) entry which is preliminary data.</text>
</comment>
<name>A0AAV7IFA6_COTGL</name>
<feature type="compositionally biased region" description="Low complexity" evidence="1">
    <location>
        <begin position="90"/>
        <end position="99"/>
    </location>
</feature>